<organism evidence="1 2">
    <name type="scientific">Gossypium stocksii</name>
    <dbReference type="NCBI Taxonomy" id="47602"/>
    <lineage>
        <taxon>Eukaryota</taxon>
        <taxon>Viridiplantae</taxon>
        <taxon>Streptophyta</taxon>
        <taxon>Embryophyta</taxon>
        <taxon>Tracheophyta</taxon>
        <taxon>Spermatophyta</taxon>
        <taxon>Magnoliopsida</taxon>
        <taxon>eudicotyledons</taxon>
        <taxon>Gunneridae</taxon>
        <taxon>Pentapetalae</taxon>
        <taxon>rosids</taxon>
        <taxon>malvids</taxon>
        <taxon>Malvales</taxon>
        <taxon>Malvaceae</taxon>
        <taxon>Malvoideae</taxon>
        <taxon>Gossypium</taxon>
    </lineage>
</organism>
<dbReference type="EMBL" id="JAIQCV010000010">
    <property type="protein sequence ID" value="KAH1056621.1"/>
    <property type="molecule type" value="Genomic_DNA"/>
</dbReference>
<comment type="caution">
    <text evidence="1">The sequence shown here is derived from an EMBL/GenBank/DDBJ whole genome shotgun (WGS) entry which is preliminary data.</text>
</comment>
<dbReference type="OrthoDB" id="995555at2759"/>
<dbReference type="InterPro" id="IPR040256">
    <property type="entry name" value="At4g02000-like"/>
</dbReference>
<evidence type="ECO:0000313" key="2">
    <source>
        <dbReference type="Proteomes" id="UP000828251"/>
    </source>
</evidence>
<dbReference type="PANTHER" id="PTHR31286:SF173">
    <property type="entry name" value="DUF4283 DOMAIN-CONTAINING PROTEIN"/>
    <property type="match status" value="1"/>
</dbReference>
<dbReference type="Proteomes" id="UP000828251">
    <property type="component" value="Unassembled WGS sequence"/>
</dbReference>
<accession>A0A9D3UST6</accession>
<keyword evidence="2" id="KW-1185">Reference proteome</keyword>
<protein>
    <recommendedName>
        <fullName evidence="3">DUF4283 domain-containing protein</fullName>
    </recommendedName>
</protein>
<gene>
    <name evidence="1" type="ORF">J1N35_034686</name>
</gene>
<dbReference type="AlphaFoldDB" id="A0A9D3UST6"/>
<dbReference type="PANTHER" id="PTHR31286">
    <property type="entry name" value="GLYCINE-RICH CELL WALL STRUCTURAL PROTEIN 1.8-LIKE"/>
    <property type="match status" value="1"/>
</dbReference>
<proteinExistence type="predicted"/>
<evidence type="ECO:0008006" key="3">
    <source>
        <dbReference type="Google" id="ProtNLM"/>
    </source>
</evidence>
<sequence length="154" mass="17421">MIVLGCYLTVQPWSLKFSPLQAFPSSMMVWVRLPSQSRFLYKQKMLEKIGGLIGTITKLDFQIDKGLRGKFAKMAVCVDLGKLLVFQIMQSFAAQIGPGHVTSSIRQQGLASSNGPVHRNHPQFIMTKEFMESFKIHDLGFKGAPFTWFRSCIF</sequence>
<name>A0A9D3UST6_9ROSI</name>
<reference evidence="1 2" key="1">
    <citation type="journal article" date="2021" name="Plant Biotechnol. J.">
        <title>Multi-omics assisted identification of the key and species-specific regulatory components of drought-tolerant mechanisms in Gossypium stocksii.</title>
        <authorList>
            <person name="Yu D."/>
            <person name="Ke L."/>
            <person name="Zhang D."/>
            <person name="Wu Y."/>
            <person name="Sun Y."/>
            <person name="Mei J."/>
            <person name="Sun J."/>
            <person name="Sun Y."/>
        </authorList>
    </citation>
    <scope>NUCLEOTIDE SEQUENCE [LARGE SCALE GENOMIC DNA]</scope>
    <source>
        <strain evidence="2">cv. E1</strain>
        <tissue evidence="1">Leaf</tissue>
    </source>
</reference>
<evidence type="ECO:0000313" key="1">
    <source>
        <dbReference type="EMBL" id="KAH1056621.1"/>
    </source>
</evidence>